<dbReference type="Proteomes" id="UP000321353">
    <property type="component" value="Chromosome"/>
</dbReference>
<dbReference type="AlphaFoldDB" id="A0A5B9MIZ2"/>
<name>A0A5B9MIZ2_9BACT</name>
<evidence type="ECO:0000313" key="6">
    <source>
        <dbReference type="Proteomes" id="UP000321353"/>
    </source>
</evidence>
<keyword evidence="4 5" id="KW-0456">Lyase</keyword>
<proteinExistence type="inferred from homology"/>
<comment type="catalytic activity">
    <reaction evidence="1">
        <text>(4aS,6R)-4a-hydroxy-L-erythro-5,6,7,8-tetrahydrobiopterin = (6R)-L-erythro-6,7-dihydrobiopterin + H2O</text>
        <dbReference type="Rhea" id="RHEA:11920"/>
        <dbReference type="ChEBI" id="CHEBI:15377"/>
        <dbReference type="ChEBI" id="CHEBI:15642"/>
        <dbReference type="ChEBI" id="CHEBI:43120"/>
        <dbReference type="EC" id="4.2.1.96"/>
    </reaction>
</comment>
<sequence>MSDSAPTPSAPTSQSLAASKCVPCEGGVPKLTPDQAAGFARATPEWTVASDASQIHRKLNCKTFVKAVKRINQISEIAEDQQHHPDLHLTGYRHLEIVLTTHAIGGLSENDFILAAQIDRMLDEQ</sequence>
<keyword evidence="6" id="KW-1185">Reference proteome</keyword>
<protein>
    <recommendedName>
        <fullName evidence="3">4a-hydroxytetrahydrobiopterin dehydratase</fullName>
        <ecNumber evidence="3">4.2.1.96</ecNumber>
    </recommendedName>
</protein>
<reference evidence="5 6" key="1">
    <citation type="submission" date="2019-02" db="EMBL/GenBank/DDBJ databases">
        <title>Planctomycetal bacteria perform biofilm scaping via a novel small molecule.</title>
        <authorList>
            <person name="Jeske O."/>
            <person name="Boedeker C."/>
            <person name="Wiegand S."/>
            <person name="Breitling P."/>
            <person name="Kallscheuer N."/>
            <person name="Jogler M."/>
            <person name="Rohde M."/>
            <person name="Petersen J."/>
            <person name="Medema M.H."/>
            <person name="Surup F."/>
            <person name="Jogler C."/>
        </authorList>
    </citation>
    <scope>NUCLEOTIDE SEQUENCE [LARGE SCALE GENOMIC DNA]</scope>
    <source>
        <strain evidence="5 6">Mal15</strain>
    </source>
</reference>
<dbReference type="Pfam" id="PF01329">
    <property type="entry name" value="Pterin_4a"/>
    <property type="match status" value="1"/>
</dbReference>
<comment type="similarity">
    <text evidence="2">Belongs to the pterin-4-alpha-carbinolamine dehydratase family.</text>
</comment>
<dbReference type="KEGG" id="smam:Mal15_52450"/>
<evidence type="ECO:0000256" key="4">
    <source>
        <dbReference type="ARBA" id="ARBA00023239"/>
    </source>
</evidence>
<dbReference type="InterPro" id="IPR001533">
    <property type="entry name" value="Pterin_deHydtase"/>
</dbReference>
<dbReference type="RefSeq" id="WP_147870279.1">
    <property type="nucleotide sequence ID" value="NZ_CP036264.1"/>
</dbReference>
<dbReference type="PANTHER" id="PTHR12599:SF0">
    <property type="entry name" value="PTERIN-4-ALPHA-CARBINOLAMINE DEHYDRATASE"/>
    <property type="match status" value="1"/>
</dbReference>
<accession>A0A5B9MIZ2</accession>
<dbReference type="GO" id="GO:0006729">
    <property type="term" value="P:tetrahydrobiopterin biosynthetic process"/>
    <property type="evidence" value="ECO:0007669"/>
    <property type="project" value="InterPro"/>
</dbReference>
<dbReference type="InterPro" id="IPR036428">
    <property type="entry name" value="PCD_sf"/>
</dbReference>
<dbReference type="Gene3D" id="3.30.1360.20">
    <property type="entry name" value="Transcriptional coactivator/pterin dehydratase"/>
    <property type="match status" value="1"/>
</dbReference>
<dbReference type="EC" id="4.2.1.96" evidence="3"/>
<dbReference type="SUPFAM" id="SSF55248">
    <property type="entry name" value="PCD-like"/>
    <property type="match status" value="1"/>
</dbReference>
<dbReference type="GO" id="GO:0008124">
    <property type="term" value="F:4-alpha-hydroxytetrahydrobiopterin dehydratase activity"/>
    <property type="evidence" value="ECO:0007669"/>
    <property type="project" value="UniProtKB-EC"/>
</dbReference>
<evidence type="ECO:0000256" key="1">
    <source>
        <dbReference type="ARBA" id="ARBA00001554"/>
    </source>
</evidence>
<organism evidence="5 6">
    <name type="scientific">Stieleria maiorica</name>
    <dbReference type="NCBI Taxonomy" id="2795974"/>
    <lineage>
        <taxon>Bacteria</taxon>
        <taxon>Pseudomonadati</taxon>
        <taxon>Planctomycetota</taxon>
        <taxon>Planctomycetia</taxon>
        <taxon>Pirellulales</taxon>
        <taxon>Pirellulaceae</taxon>
        <taxon>Stieleria</taxon>
    </lineage>
</organism>
<dbReference type="EMBL" id="CP036264">
    <property type="protein sequence ID" value="QEG01169.1"/>
    <property type="molecule type" value="Genomic_DNA"/>
</dbReference>
<gene>
    <name evidence="5" type="ORF">Mal15_52450</name>
</gene>
<evidence type="ECO:0000256" key="2">
    <source>
        <dbReference type="ARBA" id="ARBA00006472"/>
    </source>
</evidence>
<evidence type="ECO:0000256" key="3">
    <source>
        <dbReference type="ARBA" id="ARBA00013252"/>
    </source>
</evidence>
<evidence type="ECO:0000313" key="5">
    <source>
        <dbReference type="EMBL" id="QEG01169.1"/>
    </source>
</evidence>
<dbReference type="PANTHER" id="PTHR12599">
    <property type="entry name" value="PTERIN-4-ALPHA-CARBINOLAMINE DEHYDRATASE"/>
    <property type="match status" value="1"/>
</dbReference>